<feature type="region of interest" description="Disordered" evidence="1">
    <location>
        <begin position="358"/>
        <end position="506"/>
    </location>
</feature>
<comment type="caution">
    <text evidence="2">The sequence shown here is derived from an EMBL/GenBank/DDBJ whole genome shotgun (WGS) entry which is preliminary data.</text>
</comment>
<feature type="compositionally biased region" description="Basic and acidic residues" evidence="1">
    <location>
        <begin position="583"/>
        <end position="597"/>
    </location>
</feature>
<feature type="region of interest" description="Disordered" evidence="1">
    <location>
        <begin position="554"/>
        <end position="719"/>
    </location>
</feature>
<proteinExistence type="predicted"/>
<evidence type="ECO:0000313" key="2">
    <source>
        <dbReference type="EMBL" id="KAF2431239.1"/>
    </source>
</evidence>
<dbReference type="Proteomes" id="UP000800235">
    <property type="component" value="Unassembled WGS sequence"/>
</dbReference>
<evidence type="ECO:0000313" key="3">
    <source>
        <dbReference type="Proteomes" id="UP000800235"/>
    </source>
</evidence>
<dbReference type="EMBL" id="MU007033">
    <property type="protein sequence ID" value="KAF2431239.1"/>
    <property type="molecule type" value="Genomic_DNA"/>
</dbReference>
<feature type="compositionally biased region" description="Polar residues" evidence="1">
    <location>
        <begin position="238"/>
        <end position="253"/>
    </location>
</feature>
<evidence type="ECO:0000256" key="1">
    <source>
        <dbReference type="SAM" id="MobiDB-lite"/>
    </source>
</evidence>
<keyword evidence="3" id="KW-1185">Reference proteome</keyword>
<feature type="compositionally biased region" description="Low complexity" evidence="1">
    <location>
        <begin position="482"/>
        <end position="496"/>
    </location>
</feature>
<feature type="compositionally biased region" description="Low complexity" evidence="1">
    <location>
        <begin position="127"/>
        <end position="149"/>
    </location>
</feature>
<accession>A0A9P4TYA7</accession>
<sequence>MTFDKKVFDSDPDYPVSISSTQFHISNISPRRQSTPDFTAAPSLSSLGRAATRQQLSEAMPFTEPRTFRTGWESYDSEYCIPRARMPQVPPYEHFLERAREHAGSARRQRRSNQGSYSSKRVRFEQSTPSFGSLSSTSSRPSTSSSGSTFRRRLSNTFEYTRIEPEFINDRVQPYSFYLEEARDGKRRNRTMNIIPSSTNNNNANPFPNSLRTTRRPRRLQNEPAVSPRQANPPPQLDGTTGLDSPIPSGSSQRTRDEAPGPYGRRWSRSSSMAGNNSQSGFLPAAPVENEFTNPQVPSFNYFLQDAQHRSRESLASRGSQPRSSQQSPTHSQSPTLIPSTRNSALCYCPLHNGLAPHSFSPQTSQPPVSQSQFPSHLRRGSPPSTRVPRKPIAIQKNSPPTDFKRKPLLPRMNTPPPVAPRRKPIPNYPAPPSQVPRAFRRKSITADTGVQPPAARSQRKPLPPLPSKALPPPRYNTTPHSNPFSTSQPSQSNSSLPFTPVPIPSRRLDLNPSHYVGADIIHRISTPERLEAARLEAEATTLAMETFYQQTSAAGLGSKWSTSTSSSSVYSNDGRPGRLFKRMNDSIRRRTRDSSRKSKASGSGGVSRSGSVKRSDSVKRSGSVKRSDSTGSRKDRSPRKSGRSSGSGRLFTFGGDRTPSTSRASPERVAQRPSIRRVHEDGTISPRSASVSASGSGSWTSDSRERQSSEGYRRSEER</sequence>
<dbReference type="AlphaFoldDB" id="A0A9P4TYA7"/>
<feature type="compositionally biased region" description="Polar residues" evidence="1">
    <location>
        <begin position="269"/>
        <end position="281"/>
    </location>
</feature>
<feature type="region of interest" description="Disordered" evidence="1">
    <location>
        <begin position="188"/>
        <end position="290"/>
    </location>
</feature>
<gene>
    <name evidence="2" type="ORF">EJ08DRAFT_193124</name>
</gene>
<reference evidence="2" key="1">
    <citation type="journal article" date="2020" name="Stud. Mycol.">
        <title>101 Dothideomycetes genomes: a test case for predicting lifestyles and emergence of pathogens.</title>
        <authorList>
            <person name="Haridas S."/>
            <person name="Albert R."/>
            <person name="Binder M."/>
            <person name="Bloem J."/>
            <person name="Labutti K."/>
            <person name="Salamov A."/>
            <person name="Andreopoulos B."/>
            <person name="Baker S."/>
            <person name="Barry K."/>
            <person name="Bills G."/>
            <person name="Bluhm B."/>
            <person name="Cannon C."/>
            <person name="Castanera R."/>
            <person name="Culley D."/>
            <person name="Daum C."/>
            <person name="Ezra D."/>
            <person name="Gonzalez J."/>
            <person name="Henrissat B."/>
            <person name="Kuo A."/>
            <person name="Liang C."/>
            <person name="Lipzen A."/>
            <person name="Lutzoni F."/>
            <person name="Magnuson J."/>
            <person name="Mondo S."/>
            <person name="Nolan M."/>
            <person name="Ohm R."/>
            <person name="Pangilinan J."/>
            <person name="Park H.-J."/>
            <person name="Ramirez L."/>
            <person name="Alfaro M."/>
            <person name="Sun H."/>
            <person name="Tritt A."/>
            <person name="Yoshinaga Y."/>
            <person name="Zwiers L.-H."/>
            <person name="Turgeon B."/>
            <person name="Goodwin S."/>
            <person name="Spatafora J."/>
            <person name="Crous P."/>
            <person name="Grigoriev I."/>
        </authorList>
    </citation>
    <scope>NUCLEOTIDE SEQUENCE</scope>
    <source>
        <strain evidence="2">CBS 130266</strain>
    </source>
</reference>
<name>A0A9P4TYA7_9PEZI</name>
<feature type="compositionally biased region" description="Low complexity" evidence="1">
    <location>
        <begin position="359"/>
        <end position="376"/>
    </location>
</feature>
<feature type="region of interest" description="Disordered" evidence="1">
    <location>
        <begin position="309"/>
        <end position="339"/>
    </location>
</feature>
<organism evidence="2 3">
    <name type="scientific">Tothia fuscella</name>
    <dbReference type="NCBI Taxonomy" id="1048955"/>
    <lineage>
        <taxon>Eukaryota</taxon>
        <taxon>Fungi</taxon>
        <taxon>Dikarya</taxon>
        <taxon>Ascomycota</taxon>
        <taxon>Pezizomycotina</taxon>
        <taxon>Dothideomycetes</taxon>
        <taxon>Pleosporomycetidae</taxon>
        <taxon>Venturiales</taxon>
        <taxon>Cylindrosympodiaceae</taxon>
        <taxon>Tothia</taxon>
    </lineage>
</organism>
<feature type="compositionally biased region" description="Pro residues" evidence="1">
    <location>
        <begin position="462"/>
        <end position="475"/>
    </location>
</feature>
<feature type="compositionally biased region" description="Basic and acidic residues" evidence="1">
    <location>
        <begin position="614"/>
        <end position="636"/>
    </location>
</feature>
<feature type="compositionally biased region" description="Basic and acidic residues" evidence="1">
    <location>
        <begin position="703"/>
        <end position="719"/>
    </location>
</feature>
<protein>
    <submittedName>
        <fullName evidence="2">Uncharacterized protein</fullName>
    </submittedName>
</protein>
<feature type="compositionally biased region" description="Low complexity" evidence="1">
    <location>
        <begin position="686"/>
        <end position="702"/>
    </location>
</feature>
<feature type="compositionally biased region" description="Low complexity" evidence="1">
    <location>
        <begin position="193"/>
        <end position="210"/>
    </location>
</feature>
<feature type="region of interest" description="Disordered" evidence="1">
    <location>
        <begin position="100"/>
        <end position="151"/>
    </location>
</feature>
<feature type="compositionally biased region" description="Low complexity" evidence="1">
    <location>
        <begin position="317"/>
        <end position="336"/>
    </location>
</feature>